<organism evidence="1 2">
    <name type="scientific">Deminuibacter soli</name>
    <dbReference type="NCBI Taxonomy" id="2291815"/>
    <lineage>
        <taxon>Bacteria</taxon>
        <taxon>Pseudomonadati</taxon>
        <taxon>Bacteroidota</taxon>
        <taxon>Chitinophagia</taxon>
        <taxon>Chitinophagales</taxon>
        <taxon>Chitinophagaceae</taxon>
        <taxon>Deminuibacter</taxon>
    </lineage>
</organism>
<dbReference type="Pfam" id="PF05138">
    <property type="entry name" value="PaaA_PaaC"/>
    <property type="match status" value="1"/>
</dbReference>
<dbReference type="PANTHER" id="PTHR30458:SF0">
    <property type="entry name" value="1,2-PHENYLACETYL-COA EPOXIDASE, SUBUNIT C"/>
    <property type="match status" value="1"/>
</dbReference>
<dbReference type="GO" id="GO:0010124">
    <property type="term" value="P:phenylacetate catabolic process"/>
    <property type="evidence" value="ECO:0007669"/>
    <property type="project" value="InterPro"/>
</dbReference>
<dbReference type="AlphaFoldDB" id="A0A3E1NPU1"/>
<comment type="caution">
    <text evidence="1">The sequence shown here is derived from an EMBL/GenBank/DDBJ whole genome shotgun (WGS) entry which is preliminary data.</text>
</comment>
<dbReference type="GO" id="GO:0005829">
    <property type="term" value="C:cytosol"/>
    <property type="evidence" value="ECO:0007669"/>
    <property type="project" value="TreeGrafter"/>
</dbReference>
<name>A0A3E1NPU1_9BACT</name>
<dbReference type="PANTHER" id="PTHR30458">
    <property type="entry name" value="PHENYLACETIC ACID DEGRADATION PROTEIN PAA"/>
    <property type="match status" value="1"/>
</dbReference>
<dbReference type="PIRSF" id="PIRSF037834">
    <property type="entry name" value="PA_CoA_Oase3"/>
    <property type="match status" value="1"/>
</dbReference>
<dbReference type="InterPro" id="IPR011882">
    <property type="entry name" value="PaaC"/>
</dbReference>
<evidence type="ECO:0000313" key="1">
    <source>
        <dbReference type="EMBL" id="RFM29942.1"/>
    </source>
</evidence>
<keyword evidence="2" id="KW-1185">Reference proteome</keyword>
<dbReference type="InterPro" id="IPR052703">
    <property type="entry name" value="Aromatic_CoA_ox/epox"/>
</dbReference>
<reference evidence="1 2" key="1">
    <citation type="submission" date="2018-08" db="EMBL/GenBank/DDBJ databases">
        <title>Chitinophagaceae sp. K23C18032701, a novel bacterium isolated from forest soil.</title>
        <authorList>
            <person name="Wang C."/>
        </authorList>
    </citation>
    <scope>NUCLEOTIDE SEQUENCE [LARGE SCALE GENOMIC DNA]</scope>
    <source>
        <strain evidence="1 2">K23C18032701</strain>
    </source>
</reference>
<proteinExistence type="predicted"/>
<protein>
    <submittedName>
        <fullName evidence="1">Phenylacetate-CoA oxygenase subunit PaaI</fullName>
    </submittedName>
</protein>
<dbReference type="Proteomes" id="UP000261284">
    <property type="component" value="Unassembled WGS sequence"/>
</dbReference>
<dbReference type="RefSeq" id="WP_116845698.1">
    <property type="nucleotide sequence ID" value="NZ_QTJU01000001.1"/>
</dbReference>
<dbReference type="InterPro" id="IPR012347">
    <property type="entry name" value="Ferritin-like"/>
</dbReference>
<dbReference type="Gene3D" id="1.20.1260.10">
    <property type="match status" value="1"/>
</dbReference>
<accession>A0A3E1NPU1</accession>
<dbReference type="OrthoDB" id="9789947at2"/>
<dbReference type="SUPFAM" id="SSF47240">
    <property type="entry name" value="Ferritin-like"/>
    <property type="match status" value="1"/>
</dbReference>
<dbReference type="InterPro" id="IPR007814">
    <property type="entry name" value="PaaA_PaaC"/>
</dbReference>
<dbReference type="EMBL" id="QTJU01000001">
    <property type="protein sequence ID" value="RFM29942.1"/>
    <property type="molecule type" value="Genomic_DNA"/>
</dbReference>
<gene>
    <name evidence="1" type="primary">paaI</name>
    <name evidence="1" type="ORF">DXN05_02930</name>
</gene>
<sequence>MPASLLPDTTIINTNARISYVLYLADNALILGHRNSEWCGHGPALEQDIALSNIALDLLGQARHLYQYAAELYNQLNPSAPVTEDHLAYLRDVRDFRNCLLAEQPNGHWGQTVLRQFFFSCWQYYFYQQLQHSNDTQLQAIAIKSLKEVTYHLRWSSEWVIRLGDGTAESKTRMQQAAADLWPYTHELFQPAAFEQEAVSAGYGVTPGSIEKDCLGRIQHIFSEATLSVPVTQPGLHSGGKTGVHTEHLGFILAEMQFLQRAYPGSEW</sequence>
<dbReference type="InterPro" id="IPR009078">
    <property type="entry name" value="Ferritin-like_SF"/>
</dbReference>
<evidence type="ECO:0000313" key="2">
    <source>
        <dbReference type="Proteomes" id="UP000261284"/>
    </source>
</evidence>
<dbReference type="NCBIfam" id="TIGR02158">
    <property type="entry name" value="PA_CoA_Oxy3"/>
    <property type="match status" value="1"/>
</dbReference>